<evidence type="ECO:0000313" key="2">
    <source>
        <dbReference type="Proteomes" id="UP000215506"/>
    </source>
</evidence>
<evidence type="ECO:0000313" key="1">
    <source>
        <dbReference type="EMBL" id="OXR46629.1"/>
    </source>
</evidence>
<dbReference type="AlphaFoldDB" id="A0A231HCR9"/>
<organism evidence="1 2">
    <name type="scientific">Nocardia cerradoensis</name>
    <dbReference type="NCBI Taxonomy" id="85688"/>
    <lineage>
        <taxon>Bacteria</taxon>
        <taxon>Bacillati</taxon>
        <taxon>Actinomycetota</taxon>
        <taxon>Actinomycetes</taxon>
        <taxon>Mycobacteriales</taxon>
        <taxon>Nocardiaceae</taxon>
        <taxon>Nocardia</taxon>
    </lineage>
</organism>
<dbReference type="Proteomes" id="UP000215506">
    <property type="component" value="Unassembled WGS sequence"/>
</dbReference>
<accession>A0A231HCR9</accession>
<sequence>MGTISASEELDGSIEDLPAETVAAARRVVAHNATDAGDCARLLDMLGLRPKPCDHRLVEPYRRRRPNKTSAKCACGRYVRADGETECSICRRSVPDDEFRAVIARIRGAGLTLRQIAERAGLNYNGLMTALSASRRGSRVGRDRFDAVAELAEAVGV</sequence>
<protein>
    <submittedName>
        <fullName evidence="1">Uncharacterized protein</fullName>
    </submittedName>
</protein>
<dbReference type="EMBL" id="NGAF01000002">
    <property type="protein sequence ID" value="OXR46629.1"/>
    <property type="molecule type" value="Genomic_DNA"/>
</dbReference>
<reference evidence="1 2" key="1">
    <citation type="submission" date="2017-07" db="EMBL/GenBank/DDBJ databases">
        <title>First draft Genome Sequence of Nocardia cerradoensis isolated from human infection.</title>
        <authorList>
            <person name="Carrasco G."/>
        </authorList>
    </citation>
    <scope>NUCLEOTIDE SEQUENCE [LARGE SCALE GENOMIC DNA]</scope>
    <source>
        <strain evidence="1 2">CNM20130759</strain>
    </source>
</reference>
<dbReference type="RefSeq" id="WP_094024764.1">
    <property type="nucleotide sequence ID" value="NZ_NGAF01000002.1"/>
</dbReference>
<comment type="caution">
    <text evidence="1">The sequence shown here is derived from an EMBL/GenBank/DDBJ whole genome shotgun (WGS) entry which is preliminary data.</text>
</comment>
<name>A0A231HCR9_9NOCA</name>
<keyword evidence="2" id="KW-1185">Reference proteome</keyword>
<gene>
    <name evidence="1" type="ORF">B7C42_01603</name>
</gene>
<proteinExistence type="predicted"/>